<accession>A0A427B4N9</accession>
<dbReference type="Proteomes" id="UP000287651">
    <property type="component" value="Unassembled WGS sequence"/>
</dbReference>
<dbReference type="AlphaFoldDB" id="A0A427B4N9"/>
<sequence>MQREGRLGRDRKTAAPKRRRWNWISEVFQSASMRFPIDCECCWATASSTSNRMPSELRSLTIFLALTPEAMAENNNRNESREHAVKRTRERGWSWQDGGAVAVFVAAFRDLHDFMS</sequence>
<reference evidence="1 2" key="1">
    <citation type="journal article" date="2014" name="Agronomy (Basel)">
        <title>A Draft Genome Sequence for Ensete ventricosum, the Drought-Tolerant Tree Against Hunger.</title>
        <authorList>
            <person name="Harrison J."/>
            <person name="Moore K.A."/>
            <person name="Paszkiewicz K."/>
            <person name="Jones T."/>
            <person name="Grant M."/>
            <person name="Ambacheew D."/>
            <person name="Muzemil S."/>
            <person name="Studholme D.J."/>
        </authorList>
    </citation>
    <scope>NUCLEOTIDE SEQUENCE [LARGE SCALE GENOMIC DNA]</scope>
</reference>
<gene>
    <name evidence="1" type="ORF">B296_00016036</name>
</gene>
<comment type="caution">
    <text evidence="1">The sequence shown here is derived from an EMBL/GenBank/DDBJ whole genome shotgun (WGS) entry which is preliminary data.</text>
</comment>
<organism evidence="1 2">
    <name type="scientific">Ensete ventricosum</name>
    <name type="common">Abyssinian banana</name>
    <name type="synonym">Musa ensete</name>
    <dbReference type="NCBI Taxonomy" id="4639"/>
    <lineage>
        <taxon>Eukaryota</taxon>
        <taxon>Viridiplantae</taxon>
        <taxon>Streptophyta</taxon>
        <taxon>Embryophyta</taxon>
        <taxon>Tracheophyta</taxon>
        <taxon>Spermatophyta</taxon>
        <taxon>Magnoliopsida</taxon>
        <taxon>Liliopsida</taxon>
        <taxon>Zingiberales</taxon>
        <taxon>Musaceae</taxon>
        <taxon>Ensete</taxon>
    </lineage>
</organism>
<protein>
    <submittedName>
        <fullName evidence="1">Uncharacterized protein</fullName>
    </submittedName>
</protein>
<evidence type="ECO:0000313" key="2">
    <source>
        <dbReference type="Proteomes" id="UP000287651"/>
    </source>
</evidence>
<dbReference type="EMBL" id="AMZH03000492">
    <property type="protein sequence ID" value="RRT83448.1"/>
    <property type="molecule type" value="Genomic_DNA"/>
</dbReference>
<evidence type="ECO:0000313" key="1">
    <source>
        <dbReference type="EMBL" id="RRT83448.1"/>
    </source>
</evidence>
<name>A0A427B4N9_ENSVE</name>
<proteinExistence type="predicted"/>